<dbReference type="SMART" id="SM00028">
    <property type="entry name" value="TPR"/>
    <property type="match status" value="4"/>
</dbReference>
<accession>A0A1S9PCF5</accession>
<sequence length="482" mass="56311">MVRTNKFDAALNDFNKSISLDNSSAALFYNRGTFWLNQKEYIQAIKDFDNAIKLDSFYVKAYSNRGMSFANLKRYEEALADYNTIIKLDEGNARAYSNRGITLTKVGDFENAIQDFNKAISIDSNYRKAFFNRAIVHRKLENYTQALQDYESYLKLLPDDDNYKRKIAIAESEELSEIIANRWLDEINKLVQKIKELLLFDKPCVTHYTSLSAAKSMILDNSLFRLSEGAYLNDTSEGRELFHYLSFTTTKQKEESIEDYFVERPFIGSFVADNKNDDLTLWRMYGKEANIEARGCALTIFKDQFIANLESKLNPLIELEAMPQMEGKFTFYRVAYKNDQEFFIPEAPRTKNRKLNRLLKKLKEQLEVLNEAQKNTVKVILNDIAYLFKSVEYQYEQEVRLVVQGVGFKKIIQKATNPPRVYIKLINIIPILQKITLGPKVERADEWAAAFNYHIKKRKEKKYTHLEREKPVEIIISHLPFK</sequence>
<feature type="repeat" description="TPR" evidence="3">
    <location>
        <begin position="127"/>
        <end position="160"/>
    </location>
</feature>
<keyword evidence="6" id="KW-1185">Reference proteome</keyword>
<dbReference type="InterPro" id="IPR021352">
    <property type="entry name" value="DUF2971"/>
</dbReference>
<dbReference type="EMBL" id="MBTF01000023">
    <property type="protein sequence ID" value="OOQ58601.1"/>
    <property type="molecule type" value="Genomic_DNA"/>
</dbReference>
<feature type="repeat" description="TPR" evidence="3">
    <location>
        <begin position="59"/>
        <end position="92"/>
    </location>
</feature>
<dbReference type="PROSITE" id="PS50293">
    <property type="entry name" value="TPR_REGION"/>
    <property type="match status" value="1"/>
</dbReference>
<dbReference type="Pfam" id="PF00515">
    <property type="entry name" value="TPR_1"/>
    <property type="match status" value="2"/>
</dbReference>
<dbReference type="PANTHER" id="PTHR44858:SF1">
    <property type="entry name" value="UDP-N-ACETYLGLUCOSAMINE--PEPTIDE N-ACETYLGLUCOSAMINYLTRANSFERASE SPINDLY-RELATED"/>
    <property type="match status" value="1"/>
</dbReference>
<reference evidence="5 6" key="1">
    <citation type="submission" date="2016-07" db="EMBL/GenBank/DDBJ databases">
        <title>Genomic analysis of zinc-resistant bacterium Mucilaginibacter pedocola TBZ30.</title>
        <authorList>
            <person name="Huang J."/>
            <person name="Tang J."/>
        </authorList>
    </citation>
    <scope>NUCLEOTIDE SEQUENCE [LARGE SCALE GENOMIC DNA]</scope>
    <source>
        <strain evidence="5 6">TBZ30</strain>
    </source>
</reference>
<protein>
    <submittedName>
        <fullName evidence="5">Uncharacterized protein</fullName>
    </submittedName>
</protein>
<evidence type="ECO:0000313" key="6">
    <source>
        <dbReference type="Proteomes" id="UP000189739"/>
    </source>
</evidence>
<dbReference type="GO" id="GO:0046813">
    <property type="term" value="P:receptor-mediated virion attachment to host cell"/>
    <property type="evidence" value="ECO:0007669"/>
    <property type="project" value="TreeGrafter"/>
</dbReference>
<evidence type="ECO:0000256" key="1">
    <source>
        <dbReference type="ARBA" id="ARBA00022737"/>
    </source>
</evidence>
<dbReference type="GO" id="GO:0009279">
    <property type="term" value="C:cell outer membrane"/>
    <property type="evidence" value="ECO:0007669"/>
    <property type="project" value="TreeGrafter"/>
</dbReference>
<dbReference type="InterPro" id="IPR011990">
    <property type="entry name" value="TPR-like_helical_dom_sf"/>
</dbReference>
<keyword evidence="1" id="KW-0677">Repeat</keyword>
<feature type="repeat" description="TPR" evidence="3">
    <location>
        <begin position="25"/>
        <end position="58"/>
    </location>
</feature>
<dbReference type="Gene3D" id="1.25.40.10">
    <property type="entry name" value="Tetratricopeptide repeat domain"/>
    <property type="match status" value="2"/>
</dbReference>
<dbReference type="InterPro" id="IPR019734">
    <property type="entry name" value="TPR_rpt"/>
</dbReference>
<evidence type="ECO:0000313" key="5">
    <source>
        <dbReference type="EMBL" id="OOQ58601.1"/>
    </source>
</evidence>
<dbReference type="InterPro" id="IPR050498">
    <property type="entry name" value="Ycf3"/>
</dbReference>
<dbReference type="STRING" id="1792845.BC343_08015"/>
<feature type="repeat" description="TPR" evidence="3">
    <location>
        <begin position="93"/>
        <end position="126"/>
    </location>
</feature>
<dbReference type="Pfam" id="PF11185">
    <property type="entry name" value="DUF2971"/>
    <property type="match status" value="1"/>
</dbReference>
<organism evidence="5 6">
    <name type="scientific">Mucilaginibacter pedocola</name>
    <dbReference type="NCBI Taxonomy" id="1792845"/>
    <lineage>
        <taxon>Bacteria</taxon>
        <taxon>Pseudomonadati</taxon>
        <taxon>Bacteroidota</taxon>
        <taxon>Sphingobacteriia</taxon>
        <taxon>Sphingobacteriales</taxon>
        <taxon>Sphingobacteriaceae</taxon>
        <taxon>Mucilaginibacter</taxon>
    </lineage>
</organism>
<proteinExistence type="predicted"/>
<dbReference type="OrthoDB" id="712930at2"/>
<keyword evidence="4" id="KW-0175">Coiled coil</keyword>
<comment type="caution">
    <text evidence="5">The sequence shown here is derived from an EMBL/GenBank/DDBJ whole genome shotgun (WGS) entry which is preliminary data.</text>
</comment>
<evidence type="ECO:0000256" key="2">
    <source>
        <dbReference type="ARBA" id="ARBA00022803"/>
    </source>
</evidence>
<dbReference type="Proteomes" id="UP000189739">
    <property type="component" value="Unassembled WGS sequence"/>
</dbReference>
<gene>
    <name evidence="5" type="ORF">BC343_08015</name>
</gene>
<evidence type="ECO:0000256" key="3">
    <source>
        <dbReference type="PROSITE-ProRule" id="PRU00339"/>
    </source>
</evidence>
<name>A0A1S9PCF5_9SPHI</name>
<feature type="coiled-coil region" evidence="4">
    <location>
        <begin position="352"/>
        <end position="379"/>
    </location>
</feature>
<keyword evidence="2 3" id="KW-0802">TPR repeat</keyword>
<dbReference type="PROSITE" id="PS50005">
    <property type="entry name" value="TPR"/>
    <property type="match status" value="4"/>
</dbReference>
<dbReference type="AlphaFoldDB" id="A0A1S9PCF5"/>
<dbReference type="SUPFAM" id="SSF48452">
    <property type="entry name" value="TPR-like"/>
    <property type="match status" value="1"/>
</dbReference>
<dbReference type="PANTHER" id="PTHR44858">
    <property type="entry name" value="TETRATRICOPEPTIDE REPEAT PROTEIN 6"/>
    <property type="match status" value="1"/>
</dbReference>
<evidence type="ECO:0000256" key="4">
    <source>
        <dbReference type="SAM" id="Coils"/>
    </source>
</evidence>